<gene>
    <name evidence="3" type="ORF">PCOR1329_LOCUS69699</name>
</gene>
<keyword evidence="4" id="KW-1185">Reference proteome</keyword>
<feature type="region of interest" description="Disordered" evidence="1">
    <location>
        <begin position="127"/>
        <end position="203"/>
    </location>
</feature>
<dbReference type="InterPro" id="IPR008979">
    <property type="entry name" value="Galactose-bd-like_sf"/>
</dbReference>
<sequence length="264" mass="29438">MHRFLTGFAMPRKLLGELPQQLFNGLLLKNKLVMTCARACPGGQVPPRFPLLLSTHLNAQTFVEEDVVYQVHDHAFNIYLVMDGIFGYVGEVEESRFDFGKGAFVTRQTTPKNITLTTHLATVGKSTSIPGKQLRVRPSTVMNPPDDRRAYSSREGHTSSMLEQNHGAWTPKPKSADTPGSSSGSGRHSRSLAEQPHQFGEPPWLQVDLGKVKKVKGIVMQGHPKEDQWVKKYKVQYSLLEDGPWVEVEDVLIGCADRNTECQA</sequence>
<feature type="domain" description="F5/8 type C" evidence="2">
    <location>
        <begin position="150"/>
        <end position="264"/>
    </location>
</feature>
<evidence type="ECO:0000313" key="4">
    <source>
        <dbReference type="Proteomes" id="UP001189429"/>
    </source>
</evidence>
<dbReference type="Gene3D" id="2.60.120.260">
    <property type="entry name" value="Galactose-binding domain-like"/>
    <property type="match status" value="1"/>
</dbReference>
<name>A0ABN9WUZ7_9DINO</name>
<evidence type="ECO:0000259" key="2">
    <source>
        <dbReference type="PROSITE" id="PS50022"/>
    </source>
</evidence>
<dbReference type="Proteomes" id="UP001189429">
    <property type="component" value="Unassembled WGS sequence"/>
</dbReference>
<dbReference type="EMBL" id="CAUYUJ010019164">
    <property type="protein sequence ID" value="CAK0889045.1"/>
    <property type="molecule type" value="Genomic_DNA"/>
</dbReference>
<evidence type="ECO:0000256" key="1">
    <source>
        <dbReference type="SAM" id="MobiDB-lite"/>
    </source>
</evidence>
<reference evidence="3" key="1">
    <citation type="submission" date="2023-10" db="EMBL/GenBank/DDBJ databases">
        <authorList>
            <person name="Chen Y."/>
            <person name="Shah S."/>
            <person name="Dougan E. K."/>
            <person name="Thang M."/>
            <person name="Chan C."/>
        </authorList>
    </citation>
    <scope>NUCLEOTIDE SEQUENCE [LARGE SCALE GENOMIC DNA]</scope>
</reference>
<protein>
    <recommendedName>
        <fullName evidence="2">F5/8 type C domain-containing protein</fullName>
    </recommendedName>
</protein>
<comment type="caution">
    <text evidence="3">The sequence shown here is derived from an EMBL/GenBank/DDBJ whole genome shotgun (WGS) entry which is preliminary data.</text>
</comment>
<dbReference type="SUPFAM" id="SSF49785">
    <property type="entry name" value="Galactose-binding domain-like"/>
    <property type="match status" value="1"/>
</dbReference>
<dbReference type="InterPro" id="IPR000421">
    <property type="entry name" value="FA58C"/>
</dbReference>
<dbReference type="PROSITE" id="PS50022">
    <property type="entry name" value="FA58C_3"/>
    <property type="match status" value="1"/>
</dbReference>
<feature type="non-terminal residue" evidence="3">
    <location>
        <position position="264"/>
    </location>
</feature>
<evidence type="ECO:0000313" key="3">
    <source>
        <dbReference type="EMBL" id="CAK0889045.1"/>
    </source>
</evidence>
<organism evidence="3 4">
    <name type="scientific">Prorocentrum cordatum</name>
    <dbReference type="NCBI Taxonomy" id="2364126"/>
    <lineage>
        <taxon>Eukaryota</taxon>
        <taxon>Sar</taxon>
        <taxon>Alveolata</taxon>
        <taxon>Dinophyceae</taxon>
        <taxon>Prorocentrales</taxon>
        <taxon>Prorocentraceae</taxon>
        <taxon>Prorocentrum</taxon>
    </lineage>
</organism>
<proteinExistence type="predicted"/>
<dbReference type="PANTHER" id="PTHR24543">
    <property type="entry name" value="MULTICOPPER OXIDASE-RELATED"/>
    <property type="match status" value="1"/>
</dbReference>
<dbReference type="PANTHER" id="PTHR24543:SF291">
    <property type="entry name" value="SMOKE ALARM, ISOFORM D"/>
    <property type="match status" value="1"/>
</dbReference>
<dbReference type="Pfam" id="PF00754">
    <property type="entry name" value="F5_F8_type_C"/>
    <property type="match status" value="1"/>
</dbReference>
<accession>A0ABN9WUZ7</accession>
<feature type="compositionally biased region" description="Basic and acidic residues" evidence="1">
    <location>
        <begin position="145"/>
        <end position="157"/>
    </location>
</feature>